<dbReference type="STRING" id="402600.SAMN05216188_10496"/>
<dbReference type="InterPro" id="IPR002347">
    <property type="entry name" value="SDR_fam"/>
</dbReference>
<dbReference type="PANTHER" id="PTHR43431">
    <property type="entry name" value="OXIDOREDUCTASE, SHORT CHAIN DEHYDROGENASE/REDUCTASE FAMILY (AFU_ORTHOLOGUE AFUA_5G14000)"/>
    <property type="match status" value="1"/>
</dbReference>
<organism evidence="1 2">
    <name type="scientific">Lentzea xinjiangensis</name>
    <dbReference type="NCBI Taxonomy" id="402600"/>
    <lineage>
        <taxon>Bacteria</taxon>
        <taxon>Bacillati</taxon>
        <taxon>Actinomycetota</taxon>
        <taxon>Actinomycetes</taxon>
        <taxon>Pseudonocardiales</taxon>
        <taxon>Pseudonocardiaceae</taxon>
        <taxon>Lentzea</taxon>
    </lineage>
</organism>
<dbReference type="SUPFAM" id="SSF51735">
    <property type="entry name" value="NAD(P)-binding Rossmann-fold domains"/>
    <property type="match status" value="1"/>
</dbReference>
<dbReference type="Pfam" id="PF00106">
    <property type="entry name" value="adh_short"/>
    <property type="match status" value="1"/>
</dbReference>
<gene>
    <name evidence="1" type="ORF">SAMN05216188_10496</name>
</gene>
<dbReference type="Gene3D" id="3.40.50.720">
    <property type="entry name" value="NAD(P)-binding Rossmann-like Domain"/>
    <property type="match status" value="1"/>
</dbReference>
<evidence type="ECO:0000313" key="1">
    <source>
        <dbReference type="EMBL" id="SEQ63189.1"/>
    </source>
</evidence>
<evidence type="ECO:0000313" key="2">
    <source>
        <dbReference type="Proteomes" id="UP000199352"/>
    </source>
</evidence>
<dbReference type="EMBL" id="FOFR01000004">
    <property type="protein sequence ID" value="SEQ63189.1"/>
    <property type="molecule type" value="Genomic_DNA"/>
</dbReference>
<accession>A0A1H9HLH0</accession>
<reference evidence="2" key="1">
    <citation type="submission" date="2016-10" db="EMBL/GenBank/DDBJ databases">
        <authorList>
            <person name="Varghese N."/>
            <person name="Submissions S."/>
        </authorList>
    </citation>
    <scope>NUCLEOTIDE SEQUENCE [LARGE SCALE GENOMIC DNA]</scope>
    <source>
        <strain evidence="2">CGMCC 4.3525</strain>
    </source>
</reference>
<dbReference type="InterPro" id="IPR036291">
    <property type="entry name" value="NAD(P)-bd_dom_sf"/>
</dbReference>
<keyword evidence="2" id="KW-1185">Reference proteome</keyword>
<dbReference type="PANTHER" id="PTHR43431:SF7">
    <property type="entry name" value="OXIDOREDUCTASE, SHORT CHAIN DEHYDROGENASE_REDUCTASE FAMILY (AFU_ORTHOLOGUE AFUA_5G14000)"/>
    <property type="match status" value="1"/>
</dbReference>
<dbReference type="RefSeq" id="WP_089950789.1">
    <property type="nucleotide sequence ID" value="NZ_FOFR01000004.1"/>
</dbReference>
<dbReference type="AlphaFoldDB" id="A0A1H9HLH0"/>
<protein>
    <submittedName>
        <fullName evidence="1">Short-chain dehydrogenase</fullName>
    </submittedName>
</protein>
<dbReference type="OrthoDB" id="9799818at2"/>
<name>A0A1H9HLH0_9PSEU</name>
<proteinExistence type="predicted"/>
<dbReference type="Proteomes" id="UP000199352">
    <property type="component" value="Unassembled WGS sequence"/>
</dbReference>
<sequence length="234" mass="24566">MSPTALVLGVGPGLGMSVAHRFGREGYDVVVVSRRSERHAEYLEALAGAGVNARAFAADVRDSAQLSSIVDCLGPVDAVYYGPGGTDLDDMPGEITTTTSDEARAAMNWLYPAIDVTRRLVPGMVERGGGGLLFAGGLSAVRPMPVLGALALSSAALRNYAVTLNAALADKGVYAGTLTIGGVVERGDIHKMVASRPEQFGDLTGHTLDPDEIAETAWQMFVERDRAEEVFSAL</sequence>